<evidence type="ECO:0000313" key="8">
    <source>
        <dbReference type="Proteomes" id="UP000824890"/>
    </source>
</evidence>
<evidence type="ECO:0000259" key="6">
    <source>
        <dbReference type="PROSITE" id="PS51471"/>
    </source>
</evidence>
<dbReference type="PANTHER" id="PTHR47991">
    <property type="entry name" value="OXOGLUTARATE/IRON-DEPENDENT DIOXYGENASE"/>
    <property type="match status" value="1"/>
</dbReference>
<feature type="non-terminal residue" evidence="7">
    <location>
        <position position="1"/>
    </location>
</feature>
<dbReference type="SUPFAM" id="SSF51197">
    <property type="entry name" value="Clavaminate synthase-like"/>
    <property type="match status" value="1"/>
</dbReference>
<keyword evidence="5" id="KW-1133">Transmembrane helix</keyword>
<evidence type="ECO:0000256" key="2">
    <source>
        <dbReference type="ARBA" id="ARBA00022723"/>
    </source>
</evidence>
<dbReference type="Pfam" id="PF14226">
    <property type="entry name" value="DIOX_N"/>
    <property type="match status" value="1"/>
</dbReference>
<dbReference type="Proteomes" id="UP000824890">
    <property type="component" value="Unassembled WGS sequence"/>
</dbReference>
<keyword evidence="4" id="KW-0560">Oxidoreductase</keyword>
<keyword evidence="5" id="KW-0472">Membrane</keyword>
<evidence type="ECO:0000256" key="4">
    <source>
        <dbReference type="RuleBase" id="RU003682"/>
    </source>
</evidence>
<evidence type="ECO:0000256" key="1">
    <source>
        <dbReference type="ARBA" id="ARBA00008056"/>
    </source>
</evidence>
<evidence type="ECO:0000313" key="7">
    <source>
        <dbReference type="EMBL" id="KAH0859406.1"/>
    </source>
</evidence>
<gene>
    <name evidence="7" type="ORF">HID58_087667</name>
</gene>
<feature type="transmembrane region" description="Helical" evidence="5">
    <location>
        <begin position="12"/>
        <end position="33"/>
    </location>
</feature>
<comment type="similarity">
    <text evidence="1 4">Belongs to the iron/ascorbate-dependent oxidoreductase family.</text>
</comment>
<dbReference type="Gene3D" id="2.60.120.330">
    <property type="entry name" value="B-lactam Antibiotic, Isopenicillin N Synthase, Chain"/>
    <property type="match status" value="1"/>
</dbReference>
<feature type="domain" description="Fe2OG dioxygenase" evidence="6">
    <location>
        <begin position="283"/>
        <end position="377"/>
    </location>
</feature>
<sequence>LLLRRLTFPGGGGFFSPAIVGIVLGGLMVDVLISGDFVDLCGSALDRVCMALYGPQGPVEEMSRFVGGLVACSLEMRSRFLVETGVVSLIVVQMRRFRRVVPSGEGDGRLRHVSSVSLRFRHVAGLSSLVSMDIPAIDLSLLLSSSDDGREELRKLYSGLSTWGVVQKRFLEKIYEVTKQFFALSTEEKQKYARVTGSFQGYGNDMILLDDQVLDWTDRLYLTTYPEDQRKLKFWPKVPIEFRETLHEYTMKQHLLVEKFYKAIARSLGLKDNRLREMCGENAAMETRFNMYPPCPRPGKVLGIKPHADGSAFTLLLPDKNVEGLQFFKDGKWYKAPLLRDKILINIMSNGIYKSPVQRVVTNKEKERISVATFCSEGPDTEIEPRQRPRLYKKIKKYDKIYFDYYQQGRRPIGAALI</sequence>
<dbReference type="InterPro" id="IPR005123">
    <property type="entry name" value="Oxoglu/Fe-dep_dioxygenase_dom"/>
</dbReference>
<dbReference type="InterPro" id="IPR050295">
    <property type="entry name" value="Plant_2OG-oxidoreductases"/>
</dbReference>
<comment type="caution">
    <text evidence="7">The sequence shown here is derived from an EMBL/GenBank/DDBJ whole genome shotgun (WGS) entry which is preliminary data.</text>
</comment>
<keyword evidence="3 4" id="KW-0408">Iron</keyword>
<protein>
    <recommendedName>
        <fullName evidence="6">Fe2OG dioxygenase domain-containing protein</fullName>
    </recommendedName>
</protein>
<dbReference type="InterPro" id="IPR026992">
    <property type="entry name" value="DIOX_N"/>
</dbReference>
<evidence type="ECO:0000256" key="5">
    <source>
        <dbReference type="SAM" id="Phobius"/>
    </source>
</evidence>
<evidence type="ECO:0000256" key="3">
    <source>
        <dbReference type="ARBA" id="ARBA00023004"/>
    </source>
</evidence>
<reference evidence="7 8" key="1">
    <citation type="submission" date="2021-05" db="EMBL/GenBank/DDBJ databases">
        <title>Genome Assembly of Synthetic Allotetraploid Brassica napus Reveals Homoeologous Exchanges between Subgenomes.</title>
        <authorList>
            <person name="Davis J.T."/>
        </authorList>
    </citation>
    <scope>NUCLEOTIDE SEQUENCE [LARGE SCALE GENOMIC DNA]</scope>
    <source>
        <strain evidence="8">cv. Da-Ae</strain>
        <tissue evidence="7">Seedling</tissue>
    </source>
</reference>
<dbReference type="InterPro" id="IPR044861">
    <property type="entry name" value="IPNS-like_FE2OG_OXY"/>
</dbReference>
<dbReference type="PROSITE" id="PS51471">
    <property type="entry name" value="FE2OG_OXY"/>
    <property type="match status" value="1"/>
</dbReference>
<keyword evidence="2 4" id="KW-0479">Metal-binding</keyword>
<proteinExistence type="inferred from homology"/>
<name>A0ABQ7XWH1_BRANA</name>
<keyword evidence="8" id="KW-1185">Reference proteome</keyword>
<dbReference type="InterPro" id="IPR027443">
    <property type="entry name" value="IPNS-like_sf"/>
</dbReference>
<accession>A0ABQ7XWH1</accession>
<dbReference type="EMBL" id="JAGKQM010000019">
    <property type="protein sequence ID" value="KAH0859406.1"/>
    <property type="molecule type" value="Genomic_DNA"/>
</dbReference>
<keyword evidence="5" id="KW-0812">Transmembrane</keyword>
<organism evidence="7 8">
    <name type="scientific">Brassica napus</name>
    <name type="common">Rape</name>
    <dbReference type="NCBI Taxonomy" id="3708"/>
    <lineage>
        <taxon>Eukaryota</taxon>
        <taxon>Viridiplantae</taxon>
        <taxon>Streptophyta</taxon>
        <taxon>Embryophyta</taxon>
        <taxon>Tracheophyta</taxon>
        <taxon>Spermatophyta</taxon>
        <taxon>Magnoliopsida</taxon>
        <taxon>eudicotyledons</taxon>
        <taxon>Gunneridae</taxon>
        <taxon>Pentapetalae</taxon>
        <taxon>rosids</taxon>
        <taxon>malvids</taxon>
        <taxon>Brassicales</taxon>
        <taxon>Brassicaceae</taxon>
        <taxon>Brassiceae</taxon>
        <taxon>Brassica</taxon>
    </lineage>
</organism>
<dbReference type="Pfam" id="PF03171">
    <property type="entry name" value="2OG-FeII_Oxy"/>
    <property type="match status" value="1"/>
</dbReference>